<dbReference type="InterPro" id="IPR057326">
    <property type="entry name" value="KR_dom"/>
</dbReference>
<evidence type="ECO:0000256" key="3">
    <source>
        <dbReference type="RuleBase" id="RU000363"/>
    </source>
</evidence>
<dbReference type="AlphaFoldDB" id="A0A9N9L104"/>
<feature type="non-terminal residue" evidence="5">
    <location>
        <position position="1"/>
    </location>
</feature>
<dbReference type="PRINTS" id="PR00080">
    <property type="entry name" value="SDRFAMILY"/>
</dbReference>
<protein>
    <recommendedName>
        <fullName evidence="4">Ketoreductase domain-containing protein</fullName>
    </recommendedName>
</protein>
<feature type="domain" description="Ketoreductase" evidence="4">
    <location>
        <begin position="39"/>
        <end position="225"/>
    </location>
</feature>
<dbReference type="PANTHER" id="PTHR42760:SF37">
    <property type="entry name" value="CLAVALDEHYDE DEHYDROGENASE"/>
    <property type="match status" value="1"/>
</dbReference>
<comment type="similarity">
    <text evidence="1 3">Belongs to the short-chain dehydrogenases/reductases (SDR) family.</text>
</comment>
<dbReference type="PRINTS" id="PR00081">
    <property type="entry name" value="GDHRDH"/>
</dbReference>
<dbReference type="OrthoDB" id="1933717at2759"/>
<dbReference type="EMBL" id="CAJVRL010000079">
    <property type="protein sequence ID" value="CAG8957494.1"/>
    <property type="molecule type" value="Genomic_DNA"/>
</dbReference>
<dbReference type="InterPro" id="IPR036291">
    <property type="entry name" value="NAD(P)-bd_dom_sf"/>
</dbReference>
<dbReference type="Pfam" id="PF00106">
    <property type="entry name" value="adh_short"/>
    <property type="match status" value="1"/>
</dbReference>
<evidence type="ECO:0000256" key="1">
    <source>
        <dbReference type="ARBA" id="ARBA00006484"/>
    </source>
</evidence>
<keyword evidence="2" id="KW-0560">Oxidoreductase</keyword>
<sequence length="298" mass="32286">SKMADRDMLIKQTQFTKTYYRDVYPAIDPTSPSNSQAGKVVVVTGAGKGIGREGFVKSFAKAGAKALVIVARSPGPLEEVRQEILSINKDIIVQAVIADVRDAKSVTALWETVKEKFGRADVLINNAGTLNAGTVAGEDVDEWWLDFETNIRGTFLVSQGFLKLLGKERKGTILNLSSALGLATFPGLSAYSLTKLVALKMQAFIAAENPNVVAIGMHPGLIRTDIVTGDLMPFAFDTFDLAGGTAVWLATEKAAFLNGKYVNVNWSVEELVQRKEEIVGQKKLDLVLSGEFGEQQFL</sequence>
<reference evidence="5" key="1">
    <citation type="submission" date="2021-07" db="EMBL/GenBank/DDBJ databases">
        <authorList>
            <person name="Durling M."/>
        </authorList>
    </citation>
    <scope>NUCLEOTIDE SEQUENCE</scope>
</reference>
<name>A0A9N9L104_9HELO</name>
<comment type="caution">
    <text evidence="5">The sequence shown here is derived from an EMBL/GenBank/DDBJ whole genome shotgun (WGS) entry which is preliminary data.</text>
</comment>
<dbReference type="Proteomes" id="UP000696280">
    <property type="component" value="Unassembled WGS sequence"/>
</dbReference>
<proteinExistence type="inferred from homology"/>
<dbReference type="Gene3D" id="3.40.50.720">
    <property type="entry name" value="NAD(P)-binding Rossmann-like Domain"/>
    <property type="match status" value="1"/>
</dbReference>
<dbReference type="SUPFAM" id="SSF51735">
    <property type="entry name" value="NAD(P)-binding Rossmann-fold domains"/>
    <property type="match status" value="1"/>
</dbReference>
<evidence type="ECO:0000259" key="4">
    <source>
        <dbReference type="SMART" id="SM00822"/>
    </source>
</evidence>
<organism evidence="5 6">
    <name type="scientific">Hymenoscyphus fraxineus</name>
    <dbReference type="NCBI Taxonomy" id="746836"/>
    <lineage>
        <taxon>Eukaryota</taxon>
        <taxon>Fungi</taxon>
        <taxon>Dikarya</taxon>
        <taxon>Ascomycota</taxon>
        <taxon>Pezizomycotina</taxon>
        <taxon>Leotiomycetes</taxon>
        <taxon>Helotiales</taxon>
        <taxon>Helotiaceae</taxon>
        <taxon>Hymenoscyphus</taxon>
    </lineage>
</organism>
<evidence type="ECO:0000313" key="6">
    <source>
        <dbReference type="Proteomes" id="UP000696280"/>
    </source>
</evidence>
<evidence type="ECO:0000256" key="2">
    <source>
        <dbReference type="ARBA" id="ARBA00023002"/>
    </source>
</evidence>
<dbReference type="InterPro" id="IPR002347">
    <property type="entry name" value="SDR_fam"/>
</dbReference>
<accession>A0A9N9L104</accession>
<dbReference type="CDD" id="cd05233">
    <property type="entry name" value="SDR_c"/>
    <property type="match status" value="1"/>
</dbReference>
<dbReference type="SMART" id="SM00822">
    <property type="entry name" value="PKS_KR"/>
    <property type="match status" value="1"/>
</dbReference>
<dbReference type="PANTHER" id="PTHR42760">
    <property type="entry name" value="SHORT-CHAIN DEHYDROGENASES/REDUCTASES FAMILY MEMBER"/>
    <property type="match status" value="1"/>
</dbReference>
<gene>
    <name evidence="5" type="ORF">HYFRA_00011476</name>
</gene>
<keyword evidence="6" id="KW-1185">Reference proteome</keyword>
<evidence type="ECO:0000313" key="5">
    <source>
        <dbReference type="EMBL" id="CAG8957494.1"/>
    </source>
</evidence>
<dbReference type="GO" id="GO:0016616">
    <property type="term" value="F:oxidoreductase activity, acting on the CH-OH group of donors, NAD or NADP as acceptor"/>
    <property type="evidence" value="ECO:0007669"/>
    <property type="project" value="UniProtKB-ARBA"/>
</dbReference>